<name>A0ABR7KDU4_9FIRM</name>
<sequence>MNKFTYENTPLGKKAYGYVTELGAVEVRNTYNQRKAGGEYRQKYDHGGHLIAHYFQGSSNHENLDAQNRNVNQIDQRHVEREVASYVQNFNNSVFYSVENYTPVGERPQATMINYSVTNEMTGEQINEHVSFQNASHELQQSWNEEVYENCCEIDESQNEGMSEDERMYADECCEYDIDY</sequence>
<organism evidence="2 3">
    <name type="scientific">Catenibacterium faecis</name>
    <dbReference type="NCBI Taxonomy" id="2764323"/>
    <lineage>
        <taxon>Bacteria</taxon>
        <taxon>Bacillati</taxon>
        <taxon>Bacillota</taxon>
        <taxon>Erysipelotrichia</taxon>
        <taxon>Erysipelotrichales</taxon>
        <taxon>Coprobacillaceae</taxon>
        <taxon>Catenibacterium</taxon>
    </lineage>
</organism>
<dbReference type="Gene3D" id="3.40.570.10">
    <property type="entry name" value="Extracellular Endonuclease, subunit A"/>
    <property type="match status" value="1"/>
</dbReference>
<protein>
    <submittedName>
        <fullName evidence="2">DNA/RNA non-specific endonuclease</fullName>
    </submittedName>
</protein>
<comment type="caution">
    <text evidence="2">The sequence shown here is derived from an EMBL/GenBank/DDBJ whole genome shotgun (WGS) entry which is preliminary data.</text>
</comment>
<dbReference type="InterPro" id="IPR044929">
    <property type="entry name" value="DNA/RNA_non-sp_Endonuclease_sf"/>
</dbReference>
<proteinExistence type="predicted"/>
<evidence type="ECO:0000313" key="2">
    <source>
        <dbReference type="EMBL" id="MBC6010891.1"/>
    </source>
</evidence>
<dbReference type="RefSeq" id="WP_187012971.1">
    <property type="nucleotide sequence ID" value="NZ_JACRWG010000072.1"/>
</dbReference>
<evidence type="ECO:0000313" key="3">
    <source>
        <dbReference type="Proteomes" id="UP000603474"/>
    </source>
</evidence>
<reference evidence="2 3" key="1">
    <citation type="submission" date="2020-08" db="EMBL/GenBank/DDBJ databases">
        <authorList>
            <person name="Liu C."/>
            <person name="Sun Q."/>
        </authorList>
    </citation>
    <scope>NUCLEOTIDE SEQUENCE [LARGE SCALE GENOMIC DNA]</scope>
    <source>
        <strain evidence="2 3">NSJ-22</strain>
    </source>
</reference>
<dbReference type="Pfam" id="PF13930">
    <property type="entry name" value="Endonuclea_NS_2"/>
    <property type="match status" value="1"/>
</dbReference>
<dbReference type="GO" id="GO:0004519">
    <property type="term" value="F:endonuclease activity"/>
    <property type="evidence" value="ECO:0007669"/>
    <property type="project" value="UniProtKB-KW"/>
</dbReference>
<keyword evidence="3" id="KW-1185">Reference proteome</keyword>
<keyword evidence="2" id="KW-0378">Hydrolase</keyword>
<dbReference type="EMBL" id="JACRWG010000072">
    <property type="protein sequence ID" value="MBC6010891.1"/>
    <property type="molecule type" value="Genomic_DNA"/>
</dbReference>
<dbReference type="Proteomes" id="UP000603474">
    <property type="component" value="Unassembled WGS sequence"/>
</dbReference>
<evidence type="ECO:0000259" key="1">
    <source>
        <dbReference type="Pfam" id="PF13930"/>
    </source>
</evidence>
<keyword evidence="2" id="KW-0540">Nuclease</keyword>
<gene>
    <name evidence="2" type="ORF">H8909_11755</name>
</gene>
<keyword evidence="2" id="KW-0255">Endonuclease</keyword>
<feature type="domain" description="Type VII secretion system protein EssD-like" evidence="1">
    <location>
        <begin position="24"/>
        <end position="109"/>
    </location>
</feature>
<accession>A0ABR7KDU4</accession>
<dbReference type="InterPro" id="IPR044927">
    <property type="entry name" value="Endonuclea_NS_2"/>
</dbReference>